<keyword evidence="2" id="KW-1185">Reference proteome</keyword>
<dbReference type="PANTHER" id="PTHR11439:SF498">
    <property type="entry name" value="DNAK FAMILY PROTEIN"/>
    <property type="match status" value="1"/>
</dbReference>
<evidence type="ECO:0000313" key="1">
    <source>
        <dbReference type="EMBL" id="KAJ3570514.1"/>
    </source>
</evidence>
<name>A0AAD5YXN4_9AGAR</name>
<reference evidence="1" key="1">
    <citation type="submission" date="2022-07" db="EMBL/GenBank/DDBJ databases">
        <title>Genome Sequence of Leucocoprinus birnbaumii.</title>
        <authorList>
            <person name="Buettner E."/>
        </authorList>
    </citation>
    <scope>NUCLEOTIDE SEQUENCE</scope>
    <source>
        <strain evidence="1">VT141</strain>
    </source>
</reference>
<evidence type="ECO:0000313" key="2">
    <source>
        <dbReference type="Proteomes" id="UP001213000"/>
    </source>
</evidence>
<dbReference type="PANTHER" id="PTHR11439">
    <property type="entry name" value="GAG-POL-RELATED RETROTRANSPOSON"/>
    <property type="match status" value="1"/>
</dbReference>
<dbReference type="AlphaFoldDB" id="A0AAD5YXN4"/>
<accession>A0AAD5YXN4</accession>
<protein>
    <submittedName>
        <fullName evidence="1">Uncharacterized protein</fullName>
    </submittedName>
</protein>
<dbReference type="CDD" id="cd09272">
    <property type="entry name" value="RNase_HI_RT_Ty1"/>
    <property type="match status" value="1"/>
</dbReference>
<dbReference type="Proteomes" id="UP001213000">
    <property type="component" value="Unassembled WGS sequence"/>
</dbReference>
<gene>
    <name evidence="1" type="ORF">NP233_g4351</name>
</gene>
<comment type="caution">
    <text evidence="1">The sequence shown here is derived from an EMBL/GenBank/DDBJ whole genome shotgun (WGS) entry which is preliminary data.</text>
</comment>
<proteinExistence type="predicted"/>
<organism evidence="1 2">
    <name type="scientific">Leucocoprinus birnbaumii</name>
    <dbReference type="NCBI Taxonomy" id="56174"/>
    <lineage>
        <taxon>Eukaryota</taxon>
        <taxon>Fungi</taxon>
        <taxon>Dikarya</taxon>
        <taxon>Basidiomycota</taxon>
        <taxon>Agaricomycotina</taxon>
        <taxon>Agaricomycetes</taxon>
        <taxon>Agaricomycetidae</taxon>
        <taxon>Agaricales</taxon>
        <taxon>Agaricineae</taxon>
        <taxon>Agaricaceae</taxon>
        <taxon>Leucocoprinus</taxon>
    </lineage>
</organism>
<sequence length="130" mass="14339">MVVCKQTGRSTGGYVTLVCRAAVGWSSKCQPFVTLSSTEAEYVAAIEAGKEIVWMRNILTEFGFPPSYASTLFIDNKSGIDVSNNPEHHGHMKHLDLHFYWLWDAVQAATISPVYVPTAENVADLFTKAV</sequence>
<dbReference type="EMBL" id="JANIEX010000234">
    <property type="protein sequence ID" value="KAJ3570514.1"/>
    <property type="molecule type" value="Genomic_DNA"/>
</dbReference>